<dbReference type="InterPro" id="IPR036388">
    <property type="entry name" value="WH-like_DNA-bd_sf"/>
</dbReference>
<dbReference type="InterPro" id="IPR039425">
    <property type="entry name" value="RNA_pol_sigma-70-like"/>
</dbReference>
<keyword evidence="10" id="KW-1185">Reference proteome</keyword>
<keyword evidence="3" id="KW-0805">Transcription regulation</keyword>
<evidence type="ECO:0000256" key="1">
    <source>
        <dbReference type="ARBA" id="ARBA00010641"/>
    </source>
</evidence>
<dbReference type="Pfam" id="PF12680">
    <property type="entry name" value="SnoaL_2"/>
    <property type="match status" value="1"/>
</dbReference>
<proteinExistence type="inferred from homology"/>
<dbReference type="InterPro" id="IPR014284">
    <property type="entry name" value="RNA_pol_sigma-70_dom"/>
</dbReference>
<dbReference type="GO" id="GO:0006352">
    <property type="term" value="P:DNA-templated transcription initiation"/>
    <property type="evidence" value="ECO:0007669"/>
    <property type="project" value="InterPro"/>
</dbReference>
<dbReference type="InterPro" id="IPR013324">
    <property type="entry name" value="RNA_pol_sigma_r3/r4-like"/>
</dbReference>
<dbReference type="Pfam" id="PF08281">
    <property type="entry name" value="Sigma70_r4_2"/>
    <property type="match status" value="1"/>
</dbReference>
<dbReference type="NCBIfam" id="TIGR02937">
    <property type="entry name" value="sigma70-ECF"/>
    <property type="match status" value="1"/>
</dbReference>
<gene>
    <name evidence="9" type="primary">rpoE_11</name>
    <name evidence="9" type="ORF">Asera_26940</name>
</gene>
<dbReference type="Gene3D" id="1.10.1740.10">
    <property type="match status" value="1"/>
</dbReference>
<dbReference type="Pfam" id="PF04542">
    <property type="entry name" value="Sigma70_r2"/>
    <property type="match status" value="1"/>
</dbReference>
<evidence type="ECO:0000256" key="5">
    <source>
        <dbReference type="ARBA" id="ARBA00023163"/>
    </source>
</evidence>
<dbReference type="Gene3D" id="1.10.10.10">
    <property type="entry name" value="Winged helix-like DNA-binding domain superfamily/Winged helix DNA-binding domain"/>
    <property type="match status" value="1"/>
</dbReference>
<dbReference type="AlphaFoldDB" id="A0A810L2B1"/>
<dbReference type="GO" id="GO:0003677">
    <property type="term" value="F:DNA binding"/>
    <property type="evidence" value="ECO:0007669"/>
    <property type="project" value="InterPro"/>
</dbReference>
<dbReference type="Gene3D" id="3.10.450.50">
    <property type="match status" value="1"/>
</dbReference>
<dbReference type="GO" id="GO:0016987">
    <property type="term" value="F:sigma factor activity"/>
    <property type="evidence" value="ECO:0007669"/>
    <property type="project" value="UniProtKB-KW"/>
</dbReference>
<dbReference type="InterPro" id="IPR007627">
    <property type="entry name" value="RNA_pol_sigma70_r2"/>
</dbReference>
<keyword evidence="5" id="KW-0804">Transcription</keyword>
<feature type="domain" description="RNA polymerase sigma factor 70 region 4 type 2" evidence="7">
    <location>
        <begin position="129"/>
        <end position="181"/>
    </location>
</feature>
<organism evidence="9 10">
    <name type="scientific">Actinocatenispora sera</name>
    <dbReference type="NCBI Taxonomy" id="390989"/>
    <lineage>
        <taxon>Bacteria</taxon>
        <taxon>Bacillati</taxon>
        <taxon>Actinomycetota</taxon>
        <taxon>Actinomycetes</taxon>
        <taxon>Micromonosporales</taxon>
        <taxon>Micromonosporaceae</taxon>
        <taxon>Actinocatenispora</taxon>
    </lineage>
</organism>
<evidence type="ECO:0000259" key="8">
    <source>
        <dbReference type="Pfam" id="PF12680"/>
    </source>
</evidence>
<feature type="domain" description="RNA polymerase sigma-70 region 2" evidence="6">
    <location>
        <begin position="13"/>
        <end position="77"/>
    </location>
</feature>
<dbReference type="InterPro" id="IPR037401">
    <property type="entry name" value="SnoaL-like"/>
</dbReference>
<comment type="similarity">
    <text evidence="1">Belongs to the sigma-70 factor family. ECF subfamily.</text>
</comment>
<feature type="domain" description="SnoaL-like" evidence="8">
    <location>
        <begin position="200"/>
        <end position="271"/>
    </location>
</feature>
<reference evidence="9" key="1">
    <citation type="submission" date="2020-08" db="EMBL/GenBank/DDBJ databases">
        <title>Whole genome shotgun sequence of Actinocatenispora sera NBRC 101916.</title>
        <authorList>
            <person name="Komaki H."/>
            <person name="Tamura T."/>
        </authorList>
    </citation>
    <scope>NUCLEOTIDE SEQUENCE</scope>
    <source>
        <strain evidence="9">NBRC 101916</strain>
    </source>
</reference>
<dbReference type="PANTHER" id="PTHR43133">
    <property type="entry name" value="RNA POLYMERASE ECF-TYPE SIGMA FACTO"/>
    <property type="match status" value="1"/>
</dbReference>
<dbReference type="NCBIfam" id="NF006089">
    <property type="entry name" value="PRK08241.1"/>
    <property type="match status" value="1"/>
</dbReference>
<dbReference type="OrthoDB" id="6689546at2"/>
<dbReference type="InterPro" id="IPR013325">
    <property type="entry name" value="RNA_pol_sigma_r2"/>
</dbReference>
<dbReference type="SUPFAM" id="SSF88659">
    <property type="entry name" value="Sigma3 and sigma4 domains of RNA polymerase sigma factors"/>
    <property type="match status" value="1"/>
</dbReference>
<dbReference type="RefSeq" id="WP_030449538.1">
    <property type="nucleotide sequence ID" value="NZ_AP023354.1"/>
</dbReference>
<evidence type="ECO:0000313" key="9">
    <source>
        <dbReference type="EMBL" id="BCJ28586.1"/>
    </source>
</evidence>
<keyword evidence="4" id="KW-0731">Sigma factor</keyword>
<protein>
    <submittedName>
        <fullName evidence="9">RNA polymerase sigma factor</fullName>
    </submittedName>
</protein>
<dbReference type="KEGG" id="aser:Asera_26940"/>
<evidence type="ECO:0000256" key="3">
    <source>
        <dbReference type="ARBA" id="ARBA00023015"/>
    </source>
</evidence>
<dbReference type="Proteomes" id="UP000680750">
    <property type="component" value="Chromosome"/>
</dbReference>
<evidence type="ECO:0000256" key="4">
    <source>
        <dbReference type="ARBA" id="ARBA00023082"/>
    </source>
</evidence>
<dbReference type="SUPFAM" id="SSF54427">
    <property type="entry name" value="NTF2-like"/>
    <property type="match status" value="1"/>
</dbReference>
<dbReference type="InterPro" id="IPR032710">
    <property type="entry name" value="NTF2-like_dom_sf"/>
</dbReference>
<evidence type="ECO:0000259" key="7">
    <source>
        <dbReference type="Pfam" id="PF08281"/>
    </source>
</evidence>
<evidence type="ECO:0000313" key="10">
    <source>
        <dbReference type="Proteomes" id="UP000680750"/>
    </source>
</evidence>
<comment type="subunit">
    <text evidence="2">Interacts transiently with the RNA polymerase catalytic core formed by RpoA, RpoB, RpoC and RpoZ (2 alpha, 1 beta, 1 beta' and 1 omega subunit) to form the RNA polymerase holoenzyme that can initiate transcription.</text>
</comment>
<evidence type="ECO:0000256" key="2">
    <source>
        <dbReference type="ARBA" id="ARBA00011344"/>
    </source>
</evidence>
<name>A0A810L2B1_9ACTN</name>
<sequence>MDAEDLEGFLSERRRDLWAFCYQMLGSPFDADDAVQDVGERAWRARDGFDPARGTPAGWVFRIARNVCVDRLRGAARRTLPRDLGSPDLEVGAPLVPRFDVPWLQPAPSSWLGDDDTADAVVRGSEVRLAVTALLQTMPAQQRAAFVLREVLGYPAADAAAALDLSVPAVNSALQRARARLAQSGLDGQPSPRPVERSRVEQYAQALAAGDAAALEKLVAADVVLEMPPVPQWSRGREPYRAFMEHLFGWRGRRWETRPVSANHQPGLLAYLVGDEGPRPHTVQLFTAGPNGLLDHVLVYQDPRLFGLFE</sequence>
<dbReference type="PANTHER" id="PTHR43133:SF65">
    <property type="entry name" value="ECF RNA POLYMERASE SIGMA FACTOR SIGG"/>
    <property type="match status" value="1"/>
</dbReference>
<dbReference type="SUPFAM" id="SSF88946">
    <property type="entry name" value="Sigma2 domain of RNA polymerase sigma factors"/>
    <property type="match status" value="1"/>
</dbReference>
<accession>A0A810L2B1</accession>
<dbReference type="InterPro" id="IPR013249">
    <property type="entry name" value="RNA_pol_sigma70_r4_t2"/>
</dbReference>
<dbReference type="EMBL" id="AP023354">
    <property type="protein sequence ID" value="BCJ28586.1"/>
    <property type="molecule type" value="Genomic_DNA"/>
</dbReference>
<evidence type="ECO:0000259" key="6">
    <source>
        <dbReference type="Pfam" id="PF04542"/>
    </source>
</evidence>